<evidence type="ECO:0000256" key="1">
    <source>
        <dbReference type="ARBA" id="ARBA00004496"/>
    </source>
</evidence>
<dbReference type="NCBIfam" id="TIGR02432">
    <property type="entry name" value="lysidine_TilS_N"/>
    <property type="match status" value="1"/>
</dbReference>
<dbReference type="PANTHER" id="PTHR43033">
    <property type="entry name" value="TRNA(ILE)-LYSIDINE SYNTHASE-RELATED"/>
    <property type="match status" value="1"/>
</dbReference>
<sequence>MLESKVEALLNRHSFELYNKKIVVGVSGGPDSLALLHYLQGIKDKRNLSIIVAHVDHMFRGQESYEDAMFVKRMCEQYDIPFEMTRVNVTELMGITGKSSQIAAREVRYHFYAEIMERYDCSYLALGHHGDDQVETILMRLTRGSSGKARAGIPFSRPFKQGTLFRPFLGLTKDEIQQYCQNHSLTPRIDPSNEKGIYSRNRIRKQVLPFLKTENHHVHEHFQRFSEEIQSDELFLQELTEKEINPVITAKEEGKITIDIKRFLRVPLPLQRRGIQLILKYLYNEKPASLSAIHIDQVFFLIHHQEPSGKLDFPNGLKVIRSYYHLSFQLQVTKAEAYLYEIKEPGKIELPNGGSIRIDYSDGELPKTNQYTALFKVESIHLPIVVRTRKKGDRMTLKGMRGSKKLKDIFIDQKVPIQDRETWPVITDKEDCIIWLPGLKKSSFEGIDYTAKRYILLTYDK</sequence>
<dbReference type="RefSeq" id="WP_248737376.1">
    <property type="nucleotide sequence ID" value="NZ_CALBWS010000039.1"/>
</dbReference>
<dbReference type="NCBIfam" id="TIGR02433">
    <property type="entry name" value="lysidine_TilS_C"/>
    <property type="match status" value="1"/>
</dbReference>
<name>A0ABM9EY83_9BACI</name>
<evidence type="ECO:0000256" key="2">
    <source>
        <dbReference type="ARBA" id="ARBA00022490"/>
    </source>
</evidence>
<organism evidence="10 11">
    <name type="scientific">Neobacillus rhizosphaerae</name>
    <dbReference type="NCBI Taxonomy" id="2880965"/>
    <lineage>
        <taxon>Bacteria</taxon>
        <taxon>Bacillati</taxon>
        <taxon>Bacillota</taxon>
        <taxon>Bacilli</taxon>
        <taxon>Bacillales</taxon>
        <taxon>Bacillaceae</taxon>
        <taxon>Neobacillus</taxon>
    </lineage>
</organism>
<dbReference type="InterPro" id="IPR011063">
    <property type="entry name" value="TilS/TtcA_N"/>
</dbReference>
<dbReference type="EC" id="6.3.4.19" evidence="8"/>
<feature type="binding site" evidence="8">
    <location>
        <begin position="27"/>
        <end position="32"/>
    </location>
    <ligand>
        <name>ATP</name>
        <dbReference type="ChEBI" id="CHEBI:30616"/>
    </ligand>
</feature>
<dbReference type="CDD" id="cd01992">
    <property type="entry name" value="TilS_N"/>
    <property type="match status" value="1"/>
</dbReference>
<comment type="catalytic activity">
    <reaction evidence="7 8">
        <text>cytidine(34) in tRNA(Ile2) + L-lysine + ATP = lysidine(34) in tRNA(Ile2) + AMP + diphosphate + H(+)</text>
        <dbReference type="Rhea" id="RHEA:43744"/>
        <dbReference type="Rhea" id="RHEA-COMP:10625"/>
        <dbReference type="Rhea" id="RHEA-COMP:10670"/>
        <dbReference type="ChEBI" id="CHEBI:15378"/>
        <dbReference type="ChEBI" id="CHEBI:30616"/>
        <dbReference type="ChEBI" id="CHEBI:32551"/>
        <dbReference type="ChEBI" id="CHEBI:33019"/>
        <dbReference type="ChEBI" id="CHEBI:82748"/>
        <dbReference type="ChEBI" id="CHEBI:83665"/>
        <dbReference type="ChEBI" id="CHEBI:456215"/>
        <dbReference type="EC" id="6.3.4.19"/>
    </reaction>
</comment>
<dbReference type="SUPFAM" id="SSF52402">
    <property type="entry name" value="Adenine nucleotide alpha hydrolases-like"/>
    <property type="match status" value="1"/>
</dbReference>
<proteinExistence type="inferred from homology"/>
<evidence type="ECO:0000256" key="8">
    <source>
        <dbReference type="HAMAP-Rule" id="MF_01161"/>
    </source>
</evidence>
<accession>A0ABM9EY83</accession>
<dbReference type="EMBL" id="CALBWS010000039">
    <property type="protein sequence ID" value="CAH2717154.1"/>
    <property type="molecule type" value="Genomic_DNA"/>
</dbReference>
<keyword evidence="6 8" id="KW-0067">ATP-binding</keyword>
<evidence type="ECO:0000256" key="5">
    <source>
        <dbReference type="ARBA" id="ARBA00022741"/>
    </source>
</evidence>
<evidence type="ECO:0000313" key="10">
    <source>
        <dbReference type="EMBL" id="CAH2717154.1"/>
    </source>
</evidence>
<feature type="domain" description="Lysidine-tRNA(Ile) synthetase C-terminal" evidence="9">
    <location>
        <begin position="384"/>
        <end position="457"/>
    </location>
</feature>
<keyword evidence="5 8" id="KW-0547">Nucleotide-binding</keyword>
<dbReference type="SUPFAM" id="SSF82829">
    <property type="entry name" value="MesJ substrate recognition domain-like"/>
    <property type="match status" value="1"/>
</dbReference>
<evidence type="ECO:0000256" key="3">
    <source>
        <dbReference type="ARBA" id="ARBA00022598"/>
    </source>
</evidence>
<dbReference type="SMART" id="SM00977">
    <property type="entry name" value="TilS_C"/>
    <property type="match status" value="1"/>
</dbReference>
<keyword evidence="3 8" id="KW-0436">Ligase</keyword>
<dbReference type="InterPro" id="IPR012796">
    <property type="entry name" value="Lysidine-tRNA-synth_C"/>
</dbReference>
<dbReference type="InterPro" id="IPR015262">
    <property type="entry name" value="tRNA_Ile_lys_synt_subst-bd"/>
</dbReference>
<dbReference type="PANTHER" id="PTHR43033:SF1">
    <property type="entry name" value="TRNA(ILE)-LYSIDINE SYNTHASE-RELATED"/>
    <property type="match status" value="1"/>
</dbReference>
<evidence type="ECO:0000256" key="7">
    <source>
        <dbReference type="ARBA" id="ARBA00048539"/>
    </source>
</evidence>
<dbReference type="Gene3D" id="3.30.465.60">
    <property type="match status" value="1"/>
</dbReference>
<keyword evidence="4 8" id="KW-0819">tRNA processing</keyword>
<comment type="similarity">
    <text evidence="8">Belongs to the tRNA(Ile)-lysidine synthase family.</text>
</comment>
<dbReference type="SUPFAM" id="SSF56037">
    <property type="entry name" value="PheT/TilS domain"/>
    <property type="match status" value="1"/>
</dbReference>
<comment type="domain">
    <text evidence="8">The N-terminal region contains the highly conserved SGGXDS motif, predicted to be a P-loop motif involved in ATP binding.</text>
</comment>
<dbReference type="HAMAP" id="MF_01161">
    <property type="entry name" value="tRNA_Ile_lys_synt"/>
    <property type="match status" value="1"/>
</dbReference>
<dbReference type="InterPro" id="IPR012795">
    <property type="entry name" value="tRNA_Ile_lys_synt_N"/>
</dbReference>
<dbReference type="Pfam" id="PF09179">
    <property type="entry name" value="TilS"/>
    <property type="match status" value="1"/>
</dbReference>
<protein>
    <recommendedName>
        <fullName evidence="8">tRNA(Ile)-lysidine synthase</fullName>
        <ecNumber evidence="8">6.3.4.19</ecNumber>
    </recommendedName>
    <alternativeName>
        <fullName evidence="8">tRNA(Ile)-2-lysyl-cytidine synthase</fullName>
    </alternativeName>
    <alternativeName>
        <fullName evidence="8">tRNA(Ile)-lysidine synthetase</fullName>
    </alternativeName>
</protein>
<dbReference type="InterPro" id="IPR014729">
    <property type="entry name" value="Rossmann-like_a/b/a_fold"/>
</dbReference>
<dbReference type="Gene3D" id="3.40.50.620">
    <property type="entry name" value="HUPs"/>
    <property type="match status" value="1"/>
</dbReference>
<dbReference type="Pfam" id="PF11734">
    <property type="entry name" value="TilS_C"/>
    <property type="match status" value="1"/>
</dbReference>
<reference evidence="10" key="1">
    <citation type="submission" date="2022-04" db="EMBL/GenBank/DDBJ databases">
        <authorList>
            <person name="Criscuolo A."/>
        </authorList>
    </citation>
    <scope>NUCLEOTIDE SEQUENCE</scope>
    <source>
        <strain evidence="10">CIP111895</strain>
    </source>
</reference>
<comment type="subcellular location">
    <subcellularLocation>
        <location evidence="1 8">Cytoplasm</location>
    </subcellularLocation>
</comment>
<dbReference type="InterPro" id="IPR012094">
    <property type="entry name" value="tRNA_Ile_lys_synt"/>
</dbReference>
<evidence type="ECO:0000256" key="4">
    <source>
        <dbReference type="ARBA" id="ARBA00022694"/>
    </source>
</evidence>
<dbReference type="GO" id="GO:0032267">
    <property type="term" value="F:tRNA(Ile)-lysidine synthase activity"/>
    <property type="evidence" value="ECO:0007669"/>
    <property type="project" value="UniProtKB-EC"/>
</dbReference>
<keyword evidence="11" id="KW-1185">Reference proteome</keyword>
<gene>
    <name evidence="8 10" type="primary">tilS</name>
    <name evidence="10" type="ORF">BACCIP111895_04344</name>
</gene>
<evidence type="ECO:0000313" key="11">
    <source>
        <dbReference type="Proteomes" id="UP000838308"/>
    </source>
</evidence>
<dbReference type="Proteomes" id="UP000838308">
    <property type="component" value="Unassembled WGS sequence"/>
</dbReference>
<evidence type="ECO:0000256" key="6">
    <source>
        <dbReference type="ARBA" id="ARBA00022840"/>
    </source>
</evidence>
<dbReference type="Pfam" id="PF01171">
    <property type="entry name" value="ATP_bind_3"/>
    <property type="match status" value="1"/>
</dbReference>
<comment type="caution">
    <text evidence="10">The sequence shown here is derived from an EMBL/GenBank/DDBJ whole genome shotgun (WGS) entry which is preliminary data.</text>
</comment>
<keyword evidence="2 8" id="KW-0963">Cytoplasm</keyword>
<evidence type="ECO:0000259" key="9">
    <source>
        <dbReference type="SMART" id="SM00977"/>
    </source>
</evidence>
<comment type="function">
    <text evidence="8">Ligates lysine onto the cytidine present at position 34 of the AUA codon-specific tRNA(Ile) that contains the anticodon CAU, in an ATP-dependent manner. Cytidine is converted to lysidine, thus changing the amino acid specificity of the tRNA from methionine to isoleucine.</text>
</comment>